<proteinExistence type="predicted"/>
<comment type="caution">
    <text evidence="3">The sequence shown here is derived from an EMBL/GenBank/DDBJ whole genome shotgun (WGS) entry which is preliminary data.</text>
</comment>
<dbReference type="OrthoDB" id="9992051at2759"/>
<dbReference type="Proteomes" id="UP000676336">
    <property type="component" value="Unassembled WGS sequence"/>
</dbReference>
<dbReference type="Proteomes" id="UP000663834">
    <property type="component" value="Unassembled WGS sequence"/>
</dbReference>
<evidence type="ECO:0008006" key="6">
    <source>
        <dbReference type="Google" id="ProtNLM"/>
    </source>
</evidence>
<dbReference type="EMBL" id="CAJNOW010017751">
    <property type="protein sequence ID" value="CAF1660013.1"/>
    <property type="molecule type" value="Genomic_DNA"/>
</dbReference>
<accession>A0A816MGT5</accession>
<dbReference type="Proteomes" id="UP000663824">
    <property type="component" value="Unassembled WGS sequence"/>
</dbReference>
<dbReference type="EMBL" id="CAJNRE010002895">
    <property type="protein sequence ID" value="CAF1996920.1"/>
    <property type="molecule type" value="Genomic_DNA"/>
</dbReference>
<dbReference type="Proteomes" id="UP000663855">
    <property type="component" value="Unassembled WGS sequence"/>
</dbReference>
<dbReference type="EMBL" id="CAJNOV010011391">
    <property type="protein sequence ID" value="CAF1446491.1"/>
    <property type="molecule type" value="Genomic_DNA"/>
</dbReference>
<reference evidence="3" key="1">
    <citation type="submission" date="2021-02" db="EMBL/GenBank/DDBJ databases">
        <authorList>
            <person name="Nowell W R."/>
        </authorList>
    </citation>
    <scope>NUCLEOTIDE SEQUENCE</scope>
</reference>
<sequence length="537" mass="62307">MSKSCLFDFFPVEIIHGIFHYLWAHEIFYGFAQLSDYADSVLFGYDRYSISLSSILKHQFDLTCRRICPEQVISITIADNGDTPDQLDLFFSKFNILQFINLRSFAIMSSDQSIFRRLNLLCKFNHFQSLSLPQISQAYWCLCGSSVETMLPRLRQLITNQCPLTTSLNNLRYLTVTHIGCFNLEYLFRQTTKLRSLNMTLSLNAFSDWSNQIPVMNHLRRLTLCISFGRLSMSRMNQFLSKLPCLMHFELRIDDPIDVFGTQQLREWSRYSNGDVEVPKDIVDGNQWKYLISHLQTFDFRFCLVHRSNEEILDTFRSSFWIEQKQWFVAYDNQESSSCLFTIPRFASKNVIYSPGYCTPSSTSSSLHLDEYVDVLTLPNVCRLKHRFVNATSVILEKDDGLCLETILPFVNLPSLQSLSSVKASLVTLFLNYETKFESIRSLRIDAMVMRSHAKAIYVVFPRLERLHIGISDQDTIILLVDGLKYLSIAIFTYRHPLSLKSLSRAWLVEKSSRLMANNNFTCSINAEKLSLWMSIE</sequence>
<evidence type="ECO:0000313" key="4">
    <source>
        <dbReference type="EMBL" id="CAF4646717.1"/>
    </source>
</evidence>
<evidence type="ECO:0000313" key="1">
    <source>
        <dbReference type="EMBL" id="CAF1446491.1"/>
    </source>
</evidence>
<organism evidence="3 5">
    <name type="scientific">Rotaria magnacalcarata</name>
    <dbReference type="NCBI Taxonomy" id="392030"/>
    <lineage>
        <taxon>Eukaryota</taxon>
        <taxon>Metazoa</taxon>
        <taxon>Spiralia</taxon>
        <taxon>Gnathifera</taxon>
        <taxon>Rotifera</taxon>
        <taxon>Eurotatoria</taxon>
        <taxon>Bdelloidea</taxon>
        <taxon>Philodinida</taxon>
        <taxon>Philodinidae</taxon>
        <taxon>Rotaria</taxon>
    </lineage>
</organism>
<dbReference type="AlphaFoldDB" id="A0A816MGT5"/>
<protein>
    <recommendedName>
        <fullName evidence="6">F-box domain-containing protein</fullName>
    </recommendedName>
</protein>
<evidence type="ECO:0000313" key="3">
    <source>
        <dbReference type="EMBL" id="CAF1996920.1"/>
    </source>
</evidence>
<dbReference type="EMBL" id="CAJOBI010114093">
    <property type="protein sequence ID" value="CAF4646717.1"/>
    <property type="molecule type" value="Genomic_DNA"/>
</dbReference>
<gene>
    <name evidence="1" type="ORF">CJN711_LOCUS24334</name>
    <name evidence="2" type="ORF">KQP761_LOCUS31821</name>
    <name evidence="3" type="ORF">MBJ925_LOCUS8053</name>
    <name evidence="4" type="ORF">SMN809_LOCUS40925</name>
</gene>
<evidence type="ECO:0000313" key="2">
    <source>
        <dbReference type="EMBL" id="CAF1660013.1"/>
    </source>
</evidence>
<name>A0A816MGT5_9BILA</name>
<evidence type="ECO:0000313" key="5">
    <source>
        <dbReference type="Proteomes" id="UP000663824"/>
    </source>
</evidence>